<organism evidence="1 2">
    <name type="scientific">Planomonospora sphaerica</name>
    <dbReference type="NCBI Taxonomy" id="161355"/>
    <lineage>
        <taxon>Bacteria</taxon>
        <taxon>Bacillati</taxon>
        <taxon>Actinomycetota</taxon>
        <taxon>Actinomycetes</taxon>
        <taxon>Streptosporangiales</taxon>
        <taxon>Streptosporangiaceae</taxon>
        <taxon>Planomonospora</taxon>
    </lineage>
</organism>
<proteinExistence type="predicted"/>
<dbReference type="OrthoDB" id="5185249at2"/>
<comment type="caution">
    <text evidence="1">The sequence shown here is derived from an EMBL/GenBank/DDBJ whole genome shotgun (WGS) entry which is preliminary data.</text>
</comment>
<evidence type="ECO:0000313" key="1">
    <source>
        <dbReference type="EMBL" id="GAT68810.1"/>
    </source>
</evidence>
<reference evidence="1 2" key="1">
    <citation type="journal article" date="2016" name="Genome Announc.">
        <title>Draft Genome Sequence of Planomonospora sphaerica JCM9374, a Rare Actinomycete.</title>
        <authorList>
            <person name="Dohra H."/>
            <person name="Suzuki T."/>
            <person name="Inoue Y."/>
            <person name="Kodani S."/>
        </authorList>
    </citation>
    <scope>NUCLEOTIDE SEQUENCE [LARGE SCALE GENOMIC DNA]</scope>
    <source>
        <strain evidence="1 2">JCM 9374</strain>
    </source>
</reference>
<keyword evidence="2" id="KW-1185">Reference proteome</keyword>
<gene>
    <name evidence="1" type="ORF">PS9374_04475</name>
</gene>
<sequence>MSVNYYALLPGTDPAEEGLHIGKHSGGWEFLFRAHPDRGLTTVATWTELLTAPDVVIRAEHGRTETAEEFLAWATRRPATSPEPMRAHARHHISYRDEGGAAFLDHAFC</sequence>
<dbReference type="AlphaFoldDB" id="A0A171DIW1"/>
<dbReference type="Proteomes" id="UP000077701">
    <property type="component" value="Unassembled WGS sequence"/>
</dbReference>
<dbReference type="STRING" id="161355.PS9374_04475"/>
<reference evidence="2" key="2">
    <citation type="submission" date="2016-04" db="EMBL/GenBank/DDBJ databases">
        <title>Planomonospora sphaerica JCM9374 whole genome shotgun sequence.</title>
        <authorList>
            <person name="Suzuki T."/>
            <person name="Dohra H."/>
            <person name="Kodani S."/>
        </authorList>
    </citation>
    <scope>NUCLEOTIDE SEQUENCE [LARGE SCALE GENOMIC DNA]</scope>
    <source>
        <strain evidence="2">JCM 9374</strain>
    </source>
</reference>
<dbReference type="RefSeq" id="WP_068899684.1">
    <property type="nucleotide sequence ID" value="NZ_BDCX01000011.1"/>
</dbReference>
<accession>A0A171DIW1</accession>
<dbReference type="EMBL" id="BDCX01000011">
    <property type="protein sequence ID" value="GAT68810.1"/>
    <property type="molecule type" value="Genomic_DNA"/>
</dbReference>
<evidence type="ECO:0000313" key="2">
    <source>
        <dbReference type="Proteomes" id="UP000077701"/>
    </source>
</evidence>
<name>A0A171DIW1_9ACTN</name>
<protein>
    <submittedName>
        <fullName evidence="1">Uncharacterized protein</fullName>
    </submittedName>
</protein>